<sequence>MINVLVICSNSYSNCGYSLVDQNVASTSCTTQDSDSEDDETMFQESSNDFQNIVDDSSTPAQSEGEIHSNLDVVIQTSDIPHIPVHKHHPTDNIIVDLNAGVQTRHRSLAENSCLYAQIGDTGIMETCLNACFISQTEQKNVAEALYEDCCIEAIVVVVRNKARLVVQGLNQQEGVDYTEVYAPVARIEMIQLFIAYASFKGFKAPRAWYETLSVHLLENGFERGRIDSTLFIKKVGGDILLVQVYMDDIIFGSTNMDMCKDFERVMKLKLDMSSMGELSFFLGLQVDQKEDGFYIHQMKYVSDILKKFEMSDTSTFSTPIPVNHKLDADSKGKEVDCRLYRGVIGSLMYLTASRRDIMFAIMEVVYIESGCMVVINSWETDSYPSNAKSKHRLQFQHVRPNTSQQPVVVPKSCGFSNI</sequence>
<evidence type="ECO:0000313" key="1">
    <source>
        <dbReference type="EMBL" id="KAI3744672.1"/>
    </source>
</evidence>
<organism evidence="1 2">
    <name type="scientific">Smallanthus sonchifolius</name>
    <dbReference type="NCBI Taxonomy" id="185202"/>
    <lineage>
        <taxon>Eukaryota</taxon>
        <taxon>Viridiplantae</taxon>
        <taxon>Streptophyta</taxon>
        <taxon>Embryophyta</taxon>
        <taxon>Tracheophyta</taxon>
        <taxon>Spermatophyta</taxon>
        <taxon>Magnoliopsida</taxon>
        <taxon>eudicotyledons</taxon>
        <taxon>Gunneridae</taxon>
        <taxon>Pentapetalae</taxon>
        <taxon>asterids</taxon>
        <taxon>campanulids</taxon>
        <taxon>Asterales</taxon>
        <taxon>Asteraceae</taxon>
        <taxon>Asteroideae</taxon>
        <taxon>Heliantheae alliance</taxon>
        <taxon>Millerieae</taxon>
        <taxon>Smallanthus</taxon>
    </lineage>
</organism>
<reference evidence="1 2" key="2">
    <citation type="journal article" date="2022" name="Mol. Ecol. Resour.">
        <title>The genomes of chicory, endive, great burdock and yacon provide insights into Asteraceae paleo-polyploidization history and plant inulin production.</title>
        <authorList>
            <person name="Fan W."/>
            <person name="Wang S."/>
            <person name="Wang H."/>
            <person name="Wang A."/>
            <person name="Jiang F."/>
            <person name="Liu H."/>
            <person name="Zhao H."/>
            <person name="Xu D."/>
            <person name="Zhang Y."/>
        </authorList>
    </citation>
    <scope>NUCLEOTIDE SEQUENCE [LARGE SCALE GENOMIC DNA]</scope>
    <source>
        <strain evidence="2">cv. Yunnan</strain>
        <tissue evidence="1">Leaves</tissue>
    </source>
</reference>
<proteinExistence type="predicted"/>
<protein>
    <submittedName>
        <fullName evidence="1">Uncharacterized protein</fullName>
    </submittedName>
</protein>
<dbReference type="EMBL" id="CM042036">
    <property type="protein sequence ID" value="KAI3744672.1"/>
    <property type="molecule type" value="Genomic_DNA"/>
</dbReference>
<comment type="caution">
    <text evidence="1">The sequence shown here is derived from an EMBL/GenBank/DDBJ whole genome shotgun (WGS) entry which is preliminary data.</text>
</comment>
<reference evidence="2" key="1">
    <citation type="journal article" date="2022" name="Mol. Ecol. Resour.">
        <title>The genomes of chicory, endive, great burdock and yacon provide insights into Asteraceae palaeo-polyploidization history and plant inulin production.</title>
        <authorList>
            <person name="Fan W."/>
            <person name="Wang S."/>
            <person name="Wang H."/>
            <person name="Wang A."/>
            <person name="Jiang F."/>
            <person name="Liu H."/>
            <person name="Zhao H."/>
            <person name="Xu D."/>
            <person name="Zhang Y."/>
        </authorList>
    </citation>
    <scope>NUCLEOTIDE SEQUENCE [LARGE SCALE GENOMIC DNA]</scope>
    <source>
        <strain evidence="2">cv. Yunnan</strain>
    </source>
</reference>
<gene>
    <name evidence="1" type="ORF">L1987_57761</name>
</gene>
<keyword evidence="2" id="KW-1185">Reference proteome</keyword>
<accession>A0ACB9DEE4</accession>
<dbReference type="Proteomes" id="UP001056120">
    <property type="component" value="Linkage Group LG19"/>
</dbReference>
<name>A0ACB9DEE4_9ASTR</name>
<evidence type="ECO:0000313" key="2">
    <source>
        <dbReference type="Proteomes" id="UP001056120"/>
    </source>
</evidence>